<dbReference type="RefSeq" id="WP_080884951.1">
    <property type="nucleotide sequence ID" value="NZ_LT828648.1"/>
</dbReference>
<comment type="cofactor">
    <cofactor evidence="14 15">
        <name>Mn(2+)</name>
        <dbReference type="ChEBI" id="CHEBI:29035"/>
    </cofactor>
    <cofactor evidence="14 15">
        <name>Mg(2+)</name>
        <dbReference type="ChEBI" id="CHEBI:18420"/>
    </cofactor>
    <text evidence="14 15">Manganese or magnesium. Binds 1 divalent metal ion per monomer in the absence of substrate. May bind a second metal ion after substrate binding.</text>
</comment>
<dbReference type="PANTHER" id="PTHR10954:SF18">
    <property type="entry name" value="RIBONUCLEASE HII"/>
    <property type="match status" value="1"/>
</dbReference>
<dbReference type="GO" id="GO:0030145">
    <property type="term" value="F:manganese ion binding"/>
    <property type="evidence" value="ECO:0007669"/>
    <property type="project" value="UniProtKB-UniRule"/>
</dbReference>
<proteinExistence type="inferred from homology"/>
<evidence type="ECO:0000313" key="18">
    <source>
        <dbReference type="EMBL" id="SLM46229.1"/>
    </source>
</evidence>
<keyword evidence="12 14" id="KW-0378">Hydrolase</keyword>
<comment type="function">
    <text evidence="3 14 16">Endonuclease that specifically degrades the RNA of RNA-DNA hybrids.</text>
</comment>
<dbReference type="InterPro" id="IPR024567">
    <property type="entry name" value="RNase_HII/HIII_dom"/>
</dbReference>
<evidence type="ECO:0000256" key="6">
    <source>
        <dbReference type="ARBA" id="ARBA00012180"/>
    </source>
</evidence>
<dbReference type="GO" id="GO:0004523">
    <property type="term" value="F:RNA-DNA hybrid ribonuclease activity"/>
    <property type="evidence" value="ECO:0007669"/>
    <property type="project" value="UniProtKB-UniRule"/>
</dbReference>
<dbReference type="InterPro" id="IPR001352">
    <property type="entry name" value="RNase_HII/HIII"/>
</dbReference>
<dbReference type="GO" id="GO:0006298">
    <property type="term" value="P:mismatch repair"/>
    <property type="evidence" value="ECO:0007669"/>
    <property type="project" value="TreeGrafter"/>
</dbReference>
<evidence type="ECO:0000256" key="16">
    <source>
        <dbReference type="RuleBase" id="RU003515"/>
    </source>
</evidence>
<dbReference type="InterPro" id="IPR012337">
    <property type="entry name" value="RNaseH-like_sf"/>
</dbReference>
<evidence type="ECO:0000256" key="4">
    <source>
        <dbReference type="ARBA" id="ARBA00004496"/>
    </source>
</evidence>
<evidence type="ECO:0000256" key="3">
    <source>
        <dbReference type="ARBA" id="ARBA00004065"/>
    </source>
</evidence>
<feature type="domain" description="RNase H type-2" evidence="17">
    <location>
        <begin position="17"/>
        <end position="206"/>
    </location>
</feature>
<organism evidence="18 19">
    <name type="scientific">Nitrospira japonica</name>
    <dbReference type="NCBI Taxonomy" id="1325564"/>
    <lineage>
        <taxon>Bacteria</taxon>
        <taxon>Pseudomonadati</taxon>
        <taxon>Nitrospirota</taxon>
        <taxon>Nitrospiria</taxon>
        <taxon>Nitrospirales</taxon>
        <taxon>Nitrospiraceae</taxon>
        <taxon>Nitrospira</taxon>
    </lineage>
</organism>
<comment type="catalytic activity">
    <reaction evidence="1 14 15 16">
        <text>Endonucleolytic cleavage to 5'-phosphomonoester.</text>
        <dbReference type="EC" id="3.1.26.4"/>
    </reaction>
</comment>
<keyword evidence="8 14" id="KW-0963">Cytoplasm</keyword>
<dbReference type="EC" id="3.1.26.4" evidence="6 14"/>
<dbReference type="GO" id="GO:0005737">
    <property type="term" value="C:cytoplasm"/>
    <property type="evidence" value="ECO:0007669"/>
    <property type="project" value="UniProtKB-SubCell"/>
</dbReference>
<dbReference type="GO" id="GO:0003723">
    <property type="term" value="F:RNA binding"/>
    <property type="evidence" value="ECO:0007669"/>
    <property type="project" value="UniProtKB-UniRule"/>
</dbReference>
<dbReference type="FunFam" id="3.30.420.10:FF:000006">
    <property type="entry name" value="Ribonuclease HII"/>
    <property type="match status" value="1"/>
</dbReference>
<dbReference type="GO" id="GO:0043137">
    <property type="term" value="P:DNA replication, removal of RNA primer"/>
    <property type="evidence" value="ECO:0007669"/>
    <property type="project" value="TreeGrafter"/>
</dbReference>
<dbReference type="OrthoDB" id="9803420at2"/>
<accession>A0A1W1I018</accession>
<keyword evidence="10 14" id="KW-0479">Metal-binding</keyword>
<dbReference type="InterPro" id="IPR036397">
    <property type="entry name" value="RNaseH_sf"/>
</dbReference>
<dbReference type="Proteomes" id="UP000192042">
    <property type="component" value="Chromosome I"/>
</dbReference>
<gene>
    <name evidence="14 18" type="primary">rnhB</name>
    <name evidence="18" type="ORF">NSJP_0057</name>
</gene>
<evidence type="ECO:0000256" key="14">
    <source>
        <dbReference type="HAMAP-Rule" id="MF_00052"/>
    </source>
</evidence>
<evidence type="ECO:0000313" key="19">
    <source>
        <dbReference type="Proteomes" id="UP000192042"/>
    </source>
</evidence>
<dbReference type="PANTHER" id="PTHR10954">
    <property type="entry name" value="RIBONUCLEASE H2 SUBUNIT A"/>
    <property type="match status" value="1"/>
</dbReference>
<evidence type="ECO:0000256" key="9">
    <source>
        <dbReference type="ARBA" id="ARBA00022722"/>
    </source>
</evidence>
<dbReference type="SUPFAM" id="SSF53098">
    <property type="entry name" value="Ribonuclease H-like"/>
    <property type="match status" value="1"/>
</dbReference>
<dbReference type="PROSITE" id="PS51975">
    <property type="entry name" value="RNASE_H_2"/>
    <property type="match status" value="1"/>
</dbReference>
<evidence type="ECO:0000259" key="17">
    <source>
        <dbReference type="PROSITE" id="PS51975"/>
    </source>
</evidence>
<keyword evidence="9 14" id="KW-0540">Nuclease</keyword>
<feature type="binding site" evidence="14 15">
    <location>
        <position position="115"/>
    </location>
    <ligand>
        <name>a divalent metal cation</name>
        <dbReference type="ChEBI" id="CHEBI:60240"/>
    </ligand>
</feature>
<dbReference type="AlphaFoldDB" id="A0A1W1I018"/>
<keyword evidence="11 14" id="KW-0255">Endonuclease</keyword>
<feature type="binding site" evidence="14 15">
    <location>
        <position position="24"/>
    </location>
    <ligand>
        <name>a divalent metal cation</name>
        <dbReference type="ChEBI" id="CHEBI:60240"/>
    </ligand>
</feature>
<evidence type="ECO:0000256" key="2">
    <source>
        <dbReference type="ARBA" id="ARBA00001946"/>
    </source>
</evidence>
<keyword evidence="13 14" id="KW-0464">Manganese</keyword>
<reference evidence="18 19" key="1">
    <citation type="submission" date="2017-03" db="EMBL/GenBank/DDBJ databases">
        <authorList>
            <person name="Afonso C.L."/>
            <person name="Miller P.J."/>
            <person name="Scott M.A."/>
            <person name="Spackman E."/>
            <person name="Goraichik I."/>
            <person name="Dimitrov K.M."/>
            <person name="Suarez D.L."/>
            <person name="Swayne D.E."/>
        </authorList>
    </citation>
    <scope>NUCLEOTIDE SEQUENCE [LARGE SCALE GENOMIC DNA]</scope>
    <source>
        <strain evidence="18">Genome sequencing of Nitrospira japonica strain NJ11</strain>
    </source>
</reference>
<evidence type="ECO:0000256" key="11">
    <source>
        <dbReference type="ARBA" id="ARBA00022759"/>
    </source>
</evidence>
<evidence type="ECO:0000256" key="1">
    <source>
        <dbReference type="ARBA" id="ARBA00000077"/>
    </source>
</evidence>
<dbReference type="Gene3D" id="3.30.420.10">
    <property type="entry name" value="Ribonuclease H-like superfamily/Ribonuclease H"/>
    <property type="match status" value="1"/>
</dbReference>
<dbReference type="EMBL" id="LT828648">
    <property type="protein sequence ID" value="SLM46229.1"/>
    <property type="molecule type" value="Genomic_DNA"/>
</dbReference>
<evidence type="ECO:0000256" key="7">
    <source>
        <dbReference type="ARBA" id="ARBA00019179"/>
    </source>
</evidence>
<dbReference type="HAMAP" id="MF_00052_B">
    <property type="entry name" value="RNase_HII_B"/>
    <property type="match status" value="1"/>
</dbReference>
<dbReference type="Pfam" id="PF01351">
    <property type="entry name" value="RNase_HII"/>
    <property type="match status" value="1"/>
</dbReference>
<protein>
    <recommendedName>
        <fullName evidence="7 14">Ribonuclease HII</fullName>
        <shortName evidence="14">RNase HII</shortName>
        <ecNumber evidence="6 14">3.1.26.4</ecNumber>
    </recommendedName>
</protein>
<dbReference type="NCBIfam" id="NF000595">
    <property type="entry name" value="PRK00015.1-3"/>
    <property type="match status" value="1"/>
</dbReference>
<comment type="subcellular location">
    <subcellularLocation>
        <location evidence="4 14">Cytoplasm</location>
    </subcellularLocation>
</comment>
<dbReference type="NCBIfam" id="NF000594">
    <property type="entry name" value="PRK00015.1-1"/>
    <property type="match status" value="1"/>
</dbReference>
<evidence type="ECO:0000256" key="8">
    <source>
        <dbReference type="ARBA" id="ARBA00022490"/>
    </source>
</evidence>
<sequence length="224" mass="24656">MGPTDEFELEARRCGYRRIAGLDEAGRGPLAGPVVAAAVILPSRCRLAGIDDSKQLTEPERNHLFILITQRAVAIGVGSASHEEIDRVNILEATRLAMYRAVAALSLVPDCLLIDAVSLPRARLPVRSIIKGDALSVSIAAASIVAKVTRDRLMAEYHAVYPQYNFLSHKGYGTEEHRQRLSEHGPSEIHRRTFAPVANILAPRPVPHIDMSFMDMDEQFSENP</sequence>
<dbReference type="InterPro" id="IPR022898">
    <property type="entry name" value="RNase_HII"/>
</dbReference>
<dbReference type="STRING" id="1325564.NSJP_0057"/>
<comment type="similarity">
    <text evidence="5 14 16">Belongs to the RNase HII family.</text>
</comment>
<comment type="cofactor">
    <cofactor evidence="2">
        <name>Mg(2+)</name>
        <dbReference type="ChEBI" id="CHEBI:18420"/>
    </cofactor>
</comment>
<dbReference type="KEGG" id="nja:NSJP_0057"/>
<evidence type="ECO:0000256" key="13">
    <source>
        <dbReference type="ARBA" id="ARBA00023211"/>
    </source>
</evidence>
<evidence type="ECO:0000256" key="5">
    <source>
        <dbReference type="ARBA" id="ARBA00007383"/>
    </source>
</evidence>
<dbReference type="CDD" id="cd07182">
    <property type="entry name" value="RNase_HII_bacteria_HII_like"/>
    <property type="match status" value="1"/>
</dbReference>
<dbReference type="GO" id="GO:0032299">
    <property type="term" value="C:ribonuclease H2 complex"/>
    <property type="evidence" value="ECO:0007669"/>
    <property type="project" value="TreeGrafter"/>
</dbReference>
<evidence type="ECO:0000256" key="10">
    <source>
        <dbReference type="ARBA" id="ARBA00022723"/>
    </source>
</evidence>
<keyword evidence="19" id="KW-1185">Reference proteome</keyword>
<feature type="binding site" evidence="14 15">
    <location>
        <position position="23"/>
    </location>
    <ligand>
        <name>a divalent metal cation</name>
        <dbReference type="ChEBI" id="CHEBI:60240"/>
    </ligand>
</feature>
<name>A0A1W1I018_9BACT</name>
<evidence type="ECO:0000256" key="15">
    <source>
        <dbReference type="PROSITE-ProRule" id="PRU01319"/>
    </source>
</evidence>
<evidence type="ECO:0000256" key="12">
    <source>
        <dbReference type="ARBA" id="ARBA00022801"/>
    </source>
</evidence>